<evidence type="ECO:0000313" key="9">
    <source>
        <dbReference type="EMBL" id="PWZ72049.1"/>
    </source>
</evidence>
<reference evidence="9 10" key="1">
    <citation type="journal article" date="2018" name="Vet. Microbiol.">
        <title>Clonal diversity and geographic distribution of methicillin-resistant Staphylococcus pseudintermedius from Australian animals: Discovery of novel sequence types.</title>
        <authorList>
            <person name="Worthing K.A."/>
            <person name="Abraham S."/>
            <person name="Coombs G.W."/>
            <person name="Pang S."/>
            <person name="Saputra S."/>
            <person name="Jordan D."/>
            <person name="Trott D.J."/>
            <person name="Norris J.M."/>
        </authorList>
    </citation>
    <scope>NUCLEOTIDE SEQUENCE [LARGE SCALE GENOMIC DNA]</scope>
    <source>
        <strain evidence="9 10">ST525 1</strain>
    </source>
</reference>
<proteinExistence type="predicted"/>
<dbReference type="InterPro" id="IPR003789">
    <property type="entry name" value="Asn/Gln_tRNA_amidoTrase-B-like"/>
</dbReference>
<dbReference type="GO" id="GO:0006412">
    <property type="term" value="P:translation"/>
    <property type="evidence" value="ECO:0007669"/>
    <property type="project" value="UniProtKB-KW"/>
</dbReference>
<comment type="subunit">
    <text evidence="1">Heterotrimer of A, B and C subunits.</text>
</comment>
<comment type="catalytic activity">
    <reaction evidence="7">
        <text>L-glutamyl-tRNA(Gln) + L-glutamine + ATP + H2O = L-glutaminyl-tRNA(Gln) + L-glutamate + ADP + phosphate + H(+)</text>
        <dbReference type="Rhea" id="RHEA:17521"/>
        <dbReference type="Rhea" id="RHEA-COMP:9681"/>
        <dbReference type="Rhea" id="RHEA-COMP:9684"/>
        <dbReference type="ChEBI" id="CHEBI:15377"/>
        <dbReference type="ChEBI" id="CHEBI:15378"/>
        <dbReference type="ChEBI" id="CHEBI:29985"/>
        <dbReference type="ChEBI" id="CHEBI:30616"/>
        <dbReference type="ChEBI" id="CHEBI:43474"/>
        <dbReference type="ChEBI" id="CHEBI:58359"/>
        <dbReference type="ChEBI" id="CHEBI:78520"/>
        <dbReference type="ChEBI" id="CHEBI:78521"/>
        <dbReference type="ChEBI" id="CHEBI:456216"/>
    </reaction>
</comment>
<evidence type="ECO:0000256" key="3">
    <source>
        <dbReference type="ARBA" id="ARBA00022741"/>
    </source>
</evidence>
<dbReference type="AlphaFoldDB" id="A0A317YPR2"/>
<dbReference type="SUPFAM" id="SSF89095">
    <property type="entry name" value="GatB/YqeY motif"/>
    <property type="match status" value="1"/>
</dbReference>
<dbReference type="Gene3D" id="1.10.10.410">
    <property type="match status" value="1"/>
</dbReference>
<dbReference type="GO" id="GO:0050567">
    <property type="term" value="F:glutaminyl-tRNA synthase (glutamine-hydrolyzing) activity"/>
    <property type="evidence" value="ECO:0007669"/>
    <property type="project" value="TreeGrafter"/>
</dbReference>
<dbReference type="Proteomes" id="UP000246800">
    <property type="component" value="Unassembled WGS sequence"/>
</dbReference>
<keyword evidence="5" id="KW-0648">Protein biosynthesis</keyword>
<dbReference type="InterPro" id="IPR017959">
    <property type="entry name" value="Asn/Gln-tRNA_amidoTrfase_suB/E"/>
</dbReference>
<evidence type="ECO:0000256" key="6">
    <source>
        <dbReference type="ARBA" id="ARBA00047380"/>
    </source>
</evidence>
<keyword evidence="2" id="KW-0436">Ligase</keyword>
<evidence type="ECO:0000256" key="2">
    <source>
        <dbReference type="ARBA" id="ARBA00022598"/>
    </source>
</evidence>
<dbReference type="GO" id="GO:0070681">
    <property type="term" value="P:glutaminyl-tRNAGln biosynthesis via transamidation"/>
    <property type="evidence" value="ECO:0007669"/>
    <property type="project" value="TreeGrafter"/>
</dbReference>
<comment type="caution">
    <text evidence="9">The sequence shown here is derived from an EMBL/GenBank/DDBJ whole genome shotgun (WGS) entry which is preliminary data.</text>
</comment>
<keyword evidence="4" id="KW-0067">ATP-binding</keyword>
<organism evidence="9 10">
    <name type="scientific">Staphylococcus pseudintermedius</name>
    <dbReference type="NCBI Taxonomy" id="283734"/>
    <lineage>
        <taxon>Bacteria</taxon>
        <taxon>Bacillati</taxon>
        <taxon>Bacillota</taxon>
        <taxon>Bacilli</taxon>
        <taxon>Bacillales</taxon>
        <taxon>Staphylococcaceae</taxon>
        <taxon>Staphylococcus</taxon>
        <taxon>Staphylococcus intermedius group</taxon>
    </lineage>
</organism>
<feature type="domain" description="Asn/Gln amidotransferase" evidence="8">
    <location>
        <begin position="1"/>
        <end position="76"/>
    </location>
</feature>
<evidence type="ECO:0000313" key="10">
    <source>
        <dbReference type="Proteomes" id="UP000246800"/>
    </source>
</evidence>
<feature type="non-terminal residue" evidence="9">
    <location>
        <position position="1"/>
    </location>
</feature>
<dbReference type="EMBL" id="QEIT01000265">
    <property type="protein sequence ID" value="PWZ72049.1"/>
    <property type="molecule type" value="Genomic_DNA"/>
</dbReference>
<evidence type="ECO:0000256" key="4">
    <source>
        <dbReference type="ARBA" id="ARBA00022840"/>
    </source>
</evidence>
<name>A0A317YPR2_STAPS</name>
<evidence type="ECO:0000256" key="5">
    <source>
        <dbReference type="ARBA" id="ARBA00022917"/>
    </source>
</evidence>
<dbReference type="PANTHER" id="PTHR11659:SF0">
    <property type="entry name" value="GLUTAMYL-TRNA(GLN) AMIDOTRANSFERASE SUBUNIT B, MITOCHONDRIAL"/>
    <property type="match status" value="1"/>
</dbReference>
<comment type="catalytic activity">
    <reaction evidence="6">
        <text>L-aspartyl-tRNA(Asn) + L-glutamine + ATP + H2O = L-asparaginyl-tRNA(Asn) + L-glutamate + ADP + phosphate + 2 H(+)</text>
        <dbReference type="Rhea" id="RHEA:14513"/>
        <dbReference type="Rhea" id="RHEA-COMP:9674"/>
        <dbReference type="Rhea" id="RHEA-COMP:9677"/>
        <dbReference type="ChEBI" id="CHEBI:15377"/>
        <dbReference type="ChEBI" id="CHEBI:15378"/>
        <dbReference type="ChEBI" id="CHEBI:29985"/>
        <dbReference type="ChEBI" id="CHEBI:30616"/>
        <dbReference type="ChEBI" id="CHEBI:43474"/>
        <dbReference type="ChEBI" id="CHEBI:58359"/>
        <dbReference type="ChEBI" id="CHEBI:78515"/>
        <dbReference type="ChEBI" id="CHEBI:78516"/>
        <dbReference type="ChEBI" id="CHEBI:456216"/>
    </reaction>
</comment>
<dbReference type="InterPro" id="IPR018027">
    <property type="entry name" value="Asn/Gln_amidotransferase"/>
</dbReference>
<dbReference type="GO" id="GO:0016740">
    <property type="term" value="F:transferase activity"/>
    <property type="evidence" value="ECO:0007669"/>
    <property type="project" value="UniProtKB-KW"/>
</dbReference>
<dbReference type="Pfam" id="PF02637">
    <property type="entry name" value="GatB_Yqey"/>
    <property type="match status" value="1"/>
</dbReference>
<dbReference type="FunFam" id="1.10.10.410:FF:000001">
    <property type="entry name" value="Aspartyl/glutamyl-tRNA(Asn/Gln) amidotransferase subunit B"/>
    <property type="match status" value="1"/>
</dbReference>
<evidence type="ECO:0000256" key="7">
    <source>
        <dbReference type="ARBA" id="ARBA00047913"/>
    </source>
</evidence>
<dbReference type="InterPro" id="IPR023168">
    <property type="entry name" value="GatB_Yqey_C_2"/>
</dbReference>
<evidence type="ECO:0000256" key="1">
    <source>
        <dbReference type="ARBA" id="ARBA00011123"/>
    </source>
</evidence>
<protein>
    <submittedName>
        <fullName evidence="9">Asp-tRNA(Asn)/Glu-tRNA(Gln) amidotransferase GatCAB subunit B</fullName>
    </submittedName>
</protein>
<accession>A0A317YPR2</accession>
<keyword evidence="3" id="KW-0547">Nucleotide-binding</keyword>
<evidence type="ECO:0000259" key="8">
    <source>
        <dbReference type="Pfam" id="PF02637"/>
    </source>
</evidence>
<dbReference type="PANTHER" id="PTHR11659">
    <property type="entry name" value="GLUTAMYL-TRNA GLN AMIDOTRANSFERASE SUBUNIT B MITOCHONDRIAL AND PROKARYOTIC PET112-RELATED"/>
    <property type="match status" value="1"/>
</dbReference>
<dbReference type="GO" id="GO:0005524">
    <property type="term" value="F:ATP binding"/>
    <property type="evidence" value="ECO:0007669"/>
    <property type="project" value="UniProtKB-KW"/>
</dbReference>
<gene>
    <name evidence="9" type="ORF">DD902_13510</name>
</gene>
<keyword evidence="9" id="KW-0808">Transferase</keyword>
<sequence length="82" mass="8849">GGDAKQIMTDKCLVQISDEGAVLEFVQHAIAENPQSVEDHKNVKGMAMGFFVGQIMIVSTGQANPQLAHQLLKQELDKQSVG</sequence>